<dbReference type="GO" id="GO:0005737">
    <property type="term" value="C:cytoplasm"/>
    <property type="evidence" value="ECO:0007669"/>
    <property type="project" value="UniProtKB-SubCell"/>
</dbReference>
<dbReference type="Pfam" id="PF15044">
    <property type="entry name" value="CLU_N"/>
    <property type="match status" value="1"/>
</dbReference>
<evidence type="ECO:0000313" key="5">
    <source>
        <dbReference type="EMBL" id="KAJ8098866.1"/>
    </source>
</evidence>
<evidence type="ECO:0000256" key="1">
    <source>
        <dbReference type="ARBA" id="ARBA00022490"/>
    </source>
</evidence>
<dbReference type="Pfam" id="PF13424">
    <property type="entry name" value="TPR_12"/>
    <property type="match status" value="1"/>
</dbReference>
<evidence type="ECO:0000259" key="4">
    <source>
        <dbReference type="PROSITE" id="PS51823"/>
    </source>
</evidence>
<dbReference type="FunFam" id="1.25.40.10:FF:000293">
    <property type="entry name" value="Clustered mitochondria protein homolog"/>
    <property type="match status" value="1"/>
</dbReference>
<dbReference type="GO" id="GO:0048312">
    <property type="term" value="P:intracellular distribution of mitochondria"/>
    <property type="evidence" value="ECO:0007669"/>
    <property type="project" value="TreeGrafter"/>
</dbReference>
<feature type="compositionally biased region" description="Basic and acidic residues" evidence="3">
    <location>
        <begin position="621"/>
        <end position="645"/>
    </location>
</feature>
<accession>A0AAD7QPF5</accession>
<dbReference type="InterPro" id="IPR027523">
    <property type="entry name" value="CLU_prot"/>
</dbReference>
<evidence type="ECO:0000256" key="2">
    <source>
        <dbReference type="HAMAP-Rule" id="MF_03013"/>
    </source>
</evidence>
<reference evidence="5" key="1">
    <citation type="submission" date="2023-03" db="EMBL/GenBank/DDBJ databases">
        <title>Near-Complete genome sequence of Lipomyces tetrasporous NRRL Y-64009, an oleaginous yeast capable of growing on lignocellulosic hydrolysates.</title>
        <authorList>
            <consortium name="Lawrence Berkeley National Laboratory"/>
            <person name="Jagtap S.S."/>
            <person name="Liu J.-J."/>
            <person name="Walukiewicz H.E."/>
            <person name="Pangilinan J."/>
            <person name="Lipzen A."/>
            <person name="Ahrendt S."/>
            <person name="Koriabine M."/>
            <person name="Cobaugh K."/>
            <person name="Salamov A."/>
            <person name="Yoshinaga Y."/>
            <person name="Ng V."/>
            <person name="Daum C."/>
            <person name="Grigoriev I.V."/>
            <person name="Slininger P.J."/>
            <person name="Dien B.S."/>
            <person name="Jin Y.-S."/>
            <person name="Rao C.V."/>
        </authorList>
    </citation>
    <scope>NUCLEOTIDE SEQUENCE</scope>
    <source>
        <strain evidence="5">NRRL Y-64009</strain>
    </source>
</reference>
<dbReference type="CDD" id="cd15466">
    <property type="entry name" value="CLU-central"/>
    <property type="match status" value="1"/>
</dbReference>
<dbReference type="PANTHER" id="PTHR12601">
    <property type="entry name" value="EUKARYOTIC TRANSLATION INITIATION FACTOR 3 SUBUNIT EIF-3"/>
    <property type="match status" value="1"/>
</dbReference>
<comment type="subunit">
    <text evidence="2">May associate with the eukaryotic translation initiation factor 3 (eIF-3) complex.</text>
</comment>
<gene>
    <name evidence="2" type="primary">CLU1</name>
    <name evidence="2" type="synonym">TIF31</name>
    <name evidence="5" type="ORF">POJ06DRAFT_143682</name>
</gene>
<dbReference type="GO" id="GO:0003729">
    <property type="term" value="F:mRNA binding"/>
    <property type="evidence" value="ECO:0007669"/>
    <property type="project" value="TreeGrafter"/>
</dbReference>
<dbReference type="Pfam" id="PF13374">
    <property type="entry name" value="TPR_10"/>
    <property type="match status" value="1"/>
</dbReference>
<dbReference type="InterPro" id="IPR025697">
    <property type="entry name" value="CLU_dom"/>
</dbReference>
<keyword evidence="1 2" id="KW-0963">Cytoplasm</keyword>
<dbReference type="SUPFAM" id="SSF103107">
    <property type="entry name" value="Hypothetical protein c14orf129, hspc210"/>
    <property type="match status" value="1"/>
</dbReference>
<dbReference type="SUPFAM" id="SSF48452">
    <property type="entry name" value="TPR-like"/>
    <property type="match status" value="1"/>
</dbReference>
<dbReference type="InterPro" id="IPR011990">
    <property type="entry name" value="TPR-like_helical_dom_sf"/>
</dbReference>
<comment type="caution">
    <text evidence="5">The sequence shown here is derived from an EMBL/GenBank/DDBJ whole genome shotgun (WGS) entry which is preliminary data.</text>
</comment>
<organism evidence="5 6">
    <name type="scientific">Lipomyces tetrasporus</name>
    <dbReference type="NCBI Taxonomy" id="54092"/>
    <lineage>
        <taxon>Eukaryota</taxon>
        <taxon>Fungi</taxon>
        <taxon>Dikarya</taxon>
        <taxon>Ascomycota</taxon>
        <taxon>Saccharomycotina</taxon>
        <taxon>Lipomycetes</taxon>
        <taxon>Lipomycetales</taxon>
        <taxon>Lipomycetaceae</taxon>
        <taxon>Lipomyces</taxon>
    </lineage>
</organism>
<dbReference type="Gene3D" id="1.25.40.10">
    <property type="entry name" value="Tetratricopeptide repeat domain"/>
    <property type="match status" value="1"/>
</dbReference>
<sequence>MSAVAQDHVATDETVASTEVEETEVGTSEQPADSASIEMLSLTVKLPHEPFSIKIMVSAHETFNDIRQSILDLPSTIQYTCFSLWFNGAKLNDFLELHSVEGIHDGATLELRQEAYNDREARAHVLKVRDIIGLVSTKNDFIVGLSAGLSALSTIEESAQGYKHKTSENPHPMSDFELEAGPVLHELLPPADPSRPACIKSLGLSHWHPPPPNLRLRGHLLYLQVLTLEGAVHHITADISGYYTSNSSNQKFDPSPRKGAGKAFHAHSLLVLLQELSPLLKEELVAWQTALGKRDPLTVYSPTNTLLASPWLARPAPPPTADISRSQEQLLLGGSDNLDTVRDWNEDLQSTREMPRSNIQERILRERLLNKLYYDFAEAAAKGAVLIARDEVPALNPNEARDAQIFLYNGIFFSFGADGIGTFAKEGGDPAARSAVGKDLAGVRFVNQLDFEGICPLCTVIIDYCGRRIVAQSPVPGIFRQREDGSNQIVYGGVDSRDVIANDKSFEPIFEKVAESLHLKRHTVWDKDGKGCELATSVETKGLEGTDGRKYILDLYRITPLDIEFLEEFGDAEVAYPHKMTVLRPEAVEEWWKEKVRAWIAEESEKLKAEGKEAKIVYKADKPPVEDESVEKEATEPAPETEKTDGPPTETIEISGFKYALNPDVFAGQAPVTEEDKAAYADDEAEVRNVSKYITETLIPSLLADLRAGTVSIPLDSAQLTKLLHKRGINMRYLGKLVAAVSESAADRLGSFKAVLVQEIIVRASKHVINAILKPLPITIIPFAVVQVFNSILGTKLNANPTVEIDAHLVSLYADGHEFGFVNLSAGEIQRRIAEEAQKRFRYALSDGWVDKIRVVQMFRELAIKLGLQWRLKNYLFEKPFEDTVPGDKTEEIKQTNGTSSPKTNGKSSGKHKKQNGQKHDALSIPPPAPTTTFSVDDLLNIIPVIKDSAMKSQLAEEAIEAGRISIMQGQKDLGVELLLESLSLHEQVYGIIHPEVSRAYSQLSMIYSGLEDRPAAADFARKAVVIAERTIGLDSSETVLMYLNLALCEHSNGNSYIALAYMRYAFSIWRIITGDGHPDSVTTMNNAAVMLQSLQEYHDSRKWFEASLVLCESIFGEHSINAATVYFQLAQALVLTQDSLGAVKKMRDAYTIFLNALGPEDKNTKESEVWLEQLTQSAVQHARQAKVVQNRKARKLGIVAGATNAAVGGTRPVGAAATAATATSSSGKKGASEILPSSINTKSIEELVKFIGGNN</sequence>
<dbReference type="EMBL" id="JARPMG010000008">
    <property type="protein sequence ID" value="KAJ8098866.1"/>
    <property type="molecule type" value="Genomic_DNA"/>
</dbReference>
<protein>
    <recommendedName>
        <fullName evidence="2">Clustered mitochondria protein homolog</fullName>
    </recommendedName>
    <alternativeName>
        <fullName evidence="2">Protein TIF31 homolog</fullName>
    </alternativeName>
</protein>
<dbReference type="InterPro" id="IPR023231">
    <property type="entry name" value="GSKIP_dom_sf"/>
</dbReference>
<feature type="region of interest" description="Disordered" evidence="3">
    <location>
        <begin position="1"/>
        <end position="33"/>
    </location>
</feature>
<comment type="subcellular location">
    <subcellularLocation>
        <location evidence="2">Cytoplasm</location>
    </subcellularLocation>
</comment>
<dbReference type="InterPro" id="IPR028275">
    <property type="entry name" value="CLU_N"/>
</dbReference>
<dbReference type="AlphaFoldDB" id="A0AAD7QPF5"/>
<dbReference type="GO" id="GO:0007005">
    <property type="term" value="P:mitochondrion organization"/>
    <property type="evidence" value="ECO:0007669"/>
    <property type="project" value="UniProtKB-UniRule"/>
</dbReference>
<dbReference type="HAMAP" id="MF_03013">
    <property type="entry name" value="CLU"/>
    <property type="match status" value="1"/>
</dbReference>
<feature type="domain" description="Clu" evidence="4">
    <location>
        <begin position="317"/>
        <end position="566"/>
    </location>
</feature>
<dbReference type="Pfam" id="PF12807">
    <property type="entry name" value="eIF3_p135"/>
    <property type="match status" value="1"/>
</dbReference>
<feature type="region of interest" description="Disordered" evidence="3">
    <location>
        <begin position="886"/>
        <end position="930"/>
    </location>
</feature>
<proteinExistence type="inferred from homology"/>
<dbReference type="Pfam" id="PF13236">
    <property type="entry name" value="CLU"/>
    <property type="match status" value="1"/>
</dbReference>
<keyword evidence="6" id="KW-1185">Reference proteome</keyword>
<name>A0AAD7QPF5_9ASCO</name>
<keyword evidence="2" id="KW-0694">RNA-binding</keyword>
<dbReference type="PROSITE" id="PS51823">
    <property type="entry name" value="CLU"/>
    <property type="match status" value="1"/>
</dbReference>
<evidence type="ECO:0000256" key="3">
    <source>
        <dbReference type="SAM" id="MobiDB-lite"/>
    </source>
</evidence>
<comment type="function">
    <text evidence="2">mRNA-binding protein involved in proper cytoplasmic distribution of mitochondria.</text>
</comment>
<dbReference type="PANTHER" id="PTHR12601:SF6">
    <property type="entry name" value="CLUSTERED MITOCHONDRIA PROTEIN HOMOLOG"/>
    <property type="match status" value="1"/>
</dbReference>
<feature type="compositionally biased region" description="Polar residues" evidence="3">
    <location>
        <begin position="895"/>
        <end position="908"/>
    </location>
</feature>
<dbReference type="Proteomes" id="UP001217417">
    <property type="component" value="Unassembled WGS sequence"/>
</dbReference>
<feature type="region of interest" description="Disordered" evidence="3">
    <location>
        <begin position="621"/>
        <end position="649"/>
    </location>
</feature>
<comment type="similarity">
    <text evidence="2">Belongs to the CLU family.</text>
</comment>
<evidence type="ECO:0000313" key="6">
    <source>
        <dbReference type="Proteomes" id="UP001217417"/>
    </source>
</evidence>
<dbReference type="InterPro" id="IPR033646">
    <property type="entry name" value="CLU-central"/>
</dbReference>